<name>A0A401YVA4_9ACTN</name>
<comment type="caution">
    <text evidence="2">The sequence shown here is derived from an EMBL/GenBank/DDBJ whole genome shotgun (WGS) entry which is preliminary data.</text>
</comment>
<proteinExistence type="predicted"/>
<dbReference type="EMBL" id="BIFH01000028">
    <property type="protein sequence ID" value="GCD98509.1"/>
    <property type="molecule type" value="Genomic_DNA"/>
</dbReference>
<sequence length="191" mass="19536">MSAVRCPVAPAAVESESDRADGEPVGSGGVSAAPIDLTAFRPPDRARWARSARLRVVDPVRGGPAVRSAVADLVGTRADVPRGPDPTAGARHIPGRVATALPPARGTPYDALPWARAGAVAPHRRLGMTATAAADLMGTDPPEPAARSVPAERGLPAAVVRTPERRPDAVRRPDGRDAPIHPRGPDGPGGG</sequence>
<evidence type="ECO:0000313" key="3">
    <source>
        <dbReference type="Proteomes" id="UP000286931"/>
    </source>
</evidence>
<feature type="compositionally biased region" description="Basic and acidic residues" evidence="1">
    <location>
        <begin position="162"/>
        <end position="184"/>
    </location>
</feature>
<keyword evidence="3" id="KW-1185">Reference proteome</keyword>
<gene>
    <name evidence="2" type="ORF">EHYA_06216</name>
</gene>
<feature type="region of interest" description="Disordered" evidence="1">
    <location>
        <begin position="133"/>
        <end position="191"/>
    </location>
</feature>
<protein>
    <submittedName>
        <fullName evidence="2">Uncharacterized protein</fullName>
    </submittedName>
</protein>
<evidence type="ECO:0000256" key="1">
    <source>
        <dbReference type="SAM" id="MobiDB-lite"/>
    </source>
</evidence>
<evidence type="ECO:0000313" key="2">
    <source>
        <dbReference type="EMBL" id="GCD98509.1"/>
    </source>
</evidence>
<feature type="region of interest" description="Disordered" evidence="1">
    <location>
        <begin position="1"/>
        <end position="36"/>
    </location>
</feature>
<dbReference type="OrthoDB" id="4239121at2"/>
<dbReference type="Proteomes" id="UP000286931">
    <property type="component" value="Unassembled WGS sequence"/>
</dbReference>
<accession>A0A401YVA4</accession>
<feature type="region of interest" description="Disordered" evidence="1">
    <location>
        <begin position="77"/>
        <end position="105"/>
    </location>
</feature>
<reference evidence="2 3" key="1">
    <citation type="submission" date="2018-12" db="EMBL/GenBank/DDBJ databases">
        <title>Draft genome sequence of Embleya hyalina NBRC 13850T.</title>
        <authorList>
            <person name="Komaki H."/>
            <person name="Hosoyama A."/>
            <person name="Kimura A."/>
            <person name="Ichikawa N."/>
            <person name="Tamura T."/>
        </authorList>
    </citation>
    <scope>NUCLEOTIDE SEQUENCE [LARGE SCALE GENOMIC DNA]</scope>
    <source>
        <strain evidence="2 3">NBRC 13850</strain>
    </source>
</reference>
<organism evidence="2 3">
    <name type="scientific">Embleya hyalina</name>
    <dbReference type="NCBI Taxonomy" id="516124"/>
    <lineage>
        <taxon>Bacteria</taxon>
        <taxon>Bacillati</taxon>
        <taxon>Actinomycetota</taxon>
        <taxon>Actinomycetes</taxon>
        <taxon>Kitasatosporales</taxon>
        <taxon>Streptomycetaceae</taxon>
        <taxon>Embleya</taxon>
    </lineage>
</organism>
<dbReference type="RefSeq" id="WP_126640412.1">
    <property type="nucleotide sequence ID" value="NZ_BIFH01000028.1"/>
</dbReference>
<dbReference type="AlphaFoldDB" id="A0A401YVA4"/>